<sequence length="999" mass="112287">MNFADYERRGQRLYCEFAEAIASILKMALASKPHLQLQEVQFRAKDPGSLGRKLENRQLADCPDVAEEIKDLAGCRLIFYTNTDVEAFAQSRLLHENFDVDYDRTKIHYPTGQGDDANALFISDNYVIRLKPNRAELPEYARFTGLRCEVQVQTILNHAWAQMAHDTIYKRPIEKGFGTAIVEGINARLAKVMRDHLLPAGYEFQKITSDYRRLLAGKDMFDAGALETIRDCGNLNDLHETIERFGSHVLPNYDDIEAVFFDVSGTLVDAAERALAMPEIPYDTGWGEYPGEKRETILSDVCGILSHLRYIDIDRSLDTVLRLAGQIDGAPQRKALDGFATKLAEHNLTAWKKVGGAFQAHLVERIGKLDDPAVAAALPTLTTMLAQVLKSTVTGTSYKPDAIVLHQGAVPASGELISARRGAIEQLKRFYPFARTDEERAEILHGLSSAGETPMNSGYSNALGKVIMDDLAVVVAFYRDIAPGMSLEDRRKLEERLFRHYYSYSNLPPDMVDDADLAAASAALVAEIQAGRALLNGDPDFVIYKTLVGFDSVSDRMWEDCSYDYRIDGADKDDEVEQLVRSVSPETIDEWVDRLNRYAETESNDLATFSAFGTFLQRLAENQPDLIDSFRARMNERLGKFLPALLHGLAKAGHQQRINSYVDSWIAAGQHLGNVGWYLQAAIDFNEERLVRLLDRARAADDSNAVFNCNLTAIRQYEAHPGGLIDRVFLPCIEYLTARDDLSWLGFGFFTWRKQEILRGLDEAQSRRVLDAMFLAPDLERRGEELLAGIAEAWPDLVLDFLRRRLVLAAGDAAPEKFRAIPYSLHALNKPLSRSPDRLISAVRSWFDADKSLFEFRGARLVHTVFPDFPPELESRLRAETEHGDALSAEFIIKILRTYDGKDAVFPLCRDIIAALDPKDPLINSIRLVLYASGVLTGEHGSALALAEKRTALAAWLEDPREAVRTFAERFIYSLEQSMAQEYRQADQRMAMRNLAYSE</sequence>
<dbReference type="InterPro" id="IPR043519">
    <property type="entry name" value="NT_sf"/>
</dbReference>
<dbReference type="EMBL" id="BMHK01000051">
    <property type="protein sequence ID" value="GGC15331.1"/>
    <property type="molecule type" value="Genomic_DNA"/>
</dbReference>
<dbReference type="SUPFAM" id="SSF81301">
    <property type="entry name" value="Nucleotidyltransferase"/>
    <property type="match status" value="1"/>
</dbReference>
<dbReference type="GO" id="GO:0015969">
    <property type="term" value="P:guanosine tetraphosphate metabolic process"/>
    <property type="evidence" value="ECO:0007669"/>
    <property type="project" value="InterPro"/>
</dbReference>
<dbReference type="RefSeq" id="WP_188773113.1">
    <property type="nucleotide sequence ID" value="NZ_BMHK01000051.1"/>
</dbReference>
<reference evidence="2" key="1">
    <citation type="journal article" date="2014" name="Int. J. Syst. Evol. Microbiol.">
        <title>Complete genome sequence of Corynebacterium casei LMG S-19264T (=DSM 44701T), isolated from a smear-ripened cheese.</title>
        <authorList>
            <consortium name="US DOE Joint Genome Institute (JGI-PGF)"/>
            <person name="Walter F."/>
            <person name="Albersmeier A."/>
            <person name="Kalinowski J."/>
            <person name="Ruckert C."/>
        </authorList>
    </citation>
    <scope>NUCLEOTIDE SEQUENCE</scope>
    <source>
        <strain evidence="2">CGMCC 1.15095</strain>
    </source>
</reference>
<dbReference type="InterPro" id="IPR007685">
    <property type="entry name" value="RelA_SpoT"/>
</dbReference>
<evidence type="ECO:0000259" key="1">
    <source>
        <dbReference type="SMART" id="SM00954"/>
    </source>
</evidence>
<organism evidence="2 3">
    <name type="scientific">Novosphingobium endophyticum</name>
    <dbReference type="NCBI Taxonomy" id="1955250"/>
    <lineage>
        <taxon>Bacteria</taxon>
        <taxon>Pseudomonadati</taxon>
        <taxon>Pseudomonadota</taxon>
        <taxon>Alphaproteobacteria</taxon>
        <taxon>Sphingomonadales</taxon>
        <taxon>Sphingomonadaceae</taxon>
        <taxon>Novosphingobium</taxon>
    </lineage>
</organism>
<dbReference type="AlphaFoldDB" id="A0A916TWG3"/>
<proteinExistence type="predicted"/>
<reference evidence="2" key="2">
    <citation type="submission" date="2020-09" db="EMBL/GenBank/DDBJ databases">
        <authorList>
            <person name="Sun Q."/>
            <person name="Zhou Y."/>
        </authorList>
    </citation>
    <scope>NUCLEOTIDE SEQUENCE</scope>
    <source>
        <strain evidence="2">CGMCC 1.15095</strain>
    </source>
</reference>
<evidence type="ECO:0000313" key="3">
    <source>
        <dbReference type="Proteomes" id="UP000608154"/>
    </source>
</evidence>
<dbReference type="CDD" id="cd05399">
    <property type="entry name" value="NT_Rel-Spo_like"/>
    <property type="match status" value="1"/>
</dbReference>
<protein>
    <recommendedName>
        <fullName evidence="1">RelA/SpoT domain-containing protein</fullName>
    </recommendedName>
</protein>
<dbReference type="Pfam" id="PF04607">
    <property type="entry name" value="RelA_SpoT"/>
    <property type="match status" value="1"/>
</dbReference>
<dbReference type="PANTHER" id="PTHR41773:SF1">
    <property type="entry name" value="RELA_SPOT DOMAIN-CONTAINING PROTEIN"/>
    <property type="match status" value="1"/>
</dbReference>
<evidence type="ECO:0000313" key="2">
    <source>
        <dbReference type="EMBL" id="GGC15331.1"/>
    </source>
</evidence>
<gene>
    <name evidence="2" type="ORF">GCM10011494_37720</name>
</gene>
<comment type="caution">
    <text evidence="2">The sequence shown here is derived from an EMBL/GenBank/DDBJ whole genome shotgun (WGS) entry which is preliminary data.</text>
</comment>
<keyword evidence="3" id="KW-1185">Reference proteome</keyword>
<feature type="domain" description="RelA/SpoT" evidence="1">
    <location>
        <begin position="42"/>
        <end position="175"/>
    </location>
</feature>
<accession>A0A916TWG3</accession>
<dbReference type="Proteomes" id="UP000608154">
    <property type="component" value="Unassembled WGS sequence"/>
</dbReference>
<name>A0A916TWG3_9SPHN</name>
<dbReference type="Gene3D" id="3.30.460.10">
    <property type="entry name" value="Beta Polymerase, domain 2"/>
    <property type="match status" value="1"/>
</dbReference>
<dbReference type="PANTHER" id="PTHR41773">
    <property type="entry name" value="GTP PYROPHOSPHATASE-RELATED"/>
    <property type="match status" value="1"/>
</dbReference>
<dbReference type="SMART" id="SM00954">
    <property type="entry name" value="RelA_SpoT"/>
    <property type="match status" value="1"/>
</dbReference>